<protein>
    <submittedName>
        <fullName evidence="3">Mannosyl-glycoprotein endo-beta-N-acetylglucosamidase</fullName>
    </submittedName>
</protein>
<sequence>MKLLKNLFLACFIASLSLAETATKGFPQEYYKLRGKKAKTYFFNFLEKKIRVENIKILTERIFILSLKGKKNLNTDSKEYKKLKQLQKKYKVQDLYDYKKFLKRIDIIPPSLAIAQAATESAWGRSRFIREANNIFGHWTYNPKIGMVPRERDEDKRHLIRIFPTLESSIAIYMRNLNRTSAYEDFRTNRQKMRENNVYIDGYILSGDMTEYSAIGHNYVLILKSIIKRYKLADLDKKFYERTKFLLKGQK</sequence>
<dbReference type="InterPro" id="IPR002901">
    <property type="entry name" value="MGlyc_endo_b_GlcNAc-like_dom"/>
</dbReference>
<evidence type="ECO:0000313" key="3">
    <source>
        <dbReference type="EMBL" id="RXK12638.1"/>
    </source>
</evidence>
<dbReference type="Pfam" id="PF01832">
    <property type="entry name" value="Glucosaminidase"/>
    <property type="match status" value="1"/>
</dbReference>
<dbReference type="Gene3D" id="1.10.530.10">
    <property type="match status" value="1"/>
</dbReference>
<gene>
    <name evidence="3" type="ORF">CP965_08650</name>
</gene>
<dbReference type="AlphaFoldDB" id="A0A4Q1B3L1"/>
<dbReference type="PANTHER" id="PTHR40572">
    <property type="entry name" value="PROTEIN BAX"/>
    <property type="match status" value="1"/>
</dbReference>
<proteinExistence type="predicted"/>
<feature type="domain" description="Mannosyl-glycoprotein endo-beta-N-acetylglucosamidase-like" evidence="2">
    <location>
        <begin position="98"/>
        <end position="232"/>
    </location>
</feature>
<dbReference type="RefSeq" id="WP_129061696.1">
    <property type="nucleotide sequence ID" value="NZ_NXIE01000003.1"/>
</dbReference>
<dbReference type="GO" id="GO:0004040">
    <property type="term" value="F:amidase activity"/>
    <property type="evidence" value="ECO:0007669"/>
    <property type="project" value="InterPro"/>
</dbReference>
<dbReference type="InterPro" id="IPR053195">
    <property type="entry name" value="Bax-like"/>
</dbReference>
<evidence type="ECO:0000259" key="2">
    <source>
        <dbReference type="Pfam" id="PF01832"/>
    </source>
</evidence>
<feature type="signal peptide" evidence="1">
    <location>
        <begin position="1"/>
        <end position="19"/>
    </location>
</feature>
<dbReference type="EMBL" id="NXIE01000003">
    <property type="protein sequence ID" value="RXK12638.1"/>
    <property type="molecule type" value="Genomic_DNA"/>
</dbReference>
<dbReference type="Proteomes" id="UP000289718">
    <property type="component" value="Unassembled WGS sequence"/>
</dbReference>
<accession>A0A4Q1B3L1</accession>
<evidence type="ECO:0000256" key="1">
    <source>
        <dbReference type="SAM" id="SignalP"/>
    </source>
</evidence>
<dbReference type="OrthoDB" id="9788155at2"/>
<reference evidence="3 4" key="1">
    <citation type="submission" date="2017-09" db="EMBL/GenBank/DDBJ databases">
        <title>Genomics of the genus Arcobacter.</title>
        <authorList>
            <person name="Perez-Cataluna A."/>
            <person name="Figueras M.J."/>
            <person name="Salas-Masso N."/>
        </authorList>
    </citation>
    <scope>NUCLEOTIDE SEQUENCE [LARGE SCALE GENOMIC DNA]</scope>
    <source>
        <strain evidence="3 4">F156-34</strain>
    </source>
</reference>
<keyword evidence="1" id="KW-0732">Signal</keyword>
<name>A0A4Q1B3L1_9BACT</name>
<keyword evidence="4" id="KW-1185">Reference proteome</keyword>
<dbReference type="PANTHER" id="PTHR40572:SF1">
    <property type="entry name" value="PROTEIN BAX"/>
    <property type="match status" value="1"/>
</dbReference>
<feature type="chain" id="PRO_5020836287" evidence="1">
    <location>
        <begin position="20"/>
        <end position="251"/>
    </location>
</feature>
<organism evidence="3 4">
    <name type="scientific">Halarcobacter mediterraneus</name>
    <dbReference type="NCBI Taxonomy" id="2023153"/>
    <lineage>
        <taxon>Bacteria</taxon>
        <taxon>Pseudomonadati</taxon>
        <taxon>Campylobacterota</taxon>
        <taxon>Epsilonproteobacteria</taxon>
        <taxon>Campylobacterales</taxon>
        <taxon>Arcobacteraceae</taxon>
        <taxon>Halarcobacter</taxon>
    </lineage>
</organism>
<evidence type="ECO:0000313" key="4">
    <source>
        <dbReference type="Proteomes" id="UP000289718"/>
    </source>
</evidence>
<comment type="caution">
    <text evidence="3">The sequence shown here is derived from an EMBL/GenBank/DDBJ whole genome shotgun (WGS) entry which is preliminary data.</text>
</comment>